<evidence type="ECO:0000313" key="1">
    <source>
        <dbReference type="EMBL" id="SDF57366.1"/>
    </source>
</evidence>
<dbReference type="AlphaFoldDB" id="A0A1G7M6U9"/>
<keyword evidence="2" id="KW-1185">Reference proteome</keyword>
<gene>
    <name evidence="1" type="ORF">SAMN05216557_10488</name>
</gene>
<organism evidence="1 2">
    <name type="scientific">Sphingomonas carotinifaciens</name>
    <dbReference type="NCBI Taxonomy" id="1166323"/>
    <lineage>
        <taxon>Bacteria</taxon>
        <taxon>Pseudomonadati</taxon>
        <taxon>Pseudomonadota</taxon>
        <taxon>Alphaproteobacteria</taxon>
        <taxon>Sphingomonadales</taxon>
        <taxon>Sphingomonadaceae</taxon>
        <taxon>Sphingomonas</taxon>
    </lineage>
</organism>
<dbReference type="Proteomes" id="UP000323502">
    <property type="component" value="Unassembled WGS sequence"/>
</dbReference>
<protein>
    <submittedName>
        <fullName evidence="1">Uncharacterized protein</fullName>
    </submittedName>
</protein>
<proteinExistence type="predicted"/>
<accession>A0A1G7M6U9</accession>
<name>A0A1G7M6U9_9SPHN</name>
<reference evidence="1 2" key="1">
    <citation type="submission" date="2016-10" db="EMBL/GenBank/DDBJ databases">
        <authorList>
            <person name="Varghese N."/>
            <person name="Submissions S."/>
        </authorList>
    </citation>
    <scope>NUCLEOTIDE SEQUENCE [LARGE SCALE GENOMIC DNA]</scope>
    <source>
        <strain evidence="1 2">S7-754</strain>
    </source>
</reference>
<evidence type="ECO:0000313" key="2">
    <source>
        <dbReference type="Proteomes" id="UP000323502"/>
    </source>
</evidence>
<sequence length="56" mass="6156">MVDVPVVMDVLDYSDDGSSGSCPNRMLSRPIVRLGSPLAFATPARRTERDDPARQH</sequence>
<dbReference type="EMBL" id="FNBI01000004">
    <property type="protein sequence ID" value="SDF57366.1"/>
    <property type="molecule type" value="Genomic_DNA"/>
</dbReference>